<feature type="region of interest" description="Disordered" evidence="1">
    <location>
        <begin position="50"/>
        <end position="69"/>
    </location>
</feature>
<evidence type="ECO:0000313" key="4">
    <source>
        <dbReference type="EMBL" id="MST58160.1"/>
    </source>
</evidence>
<name>A0A6L5YJP7_9FIRM</name>
<evidence type="ECO:0000259" key="3">
    <source>
        <dbReference type="Pfam" id="PF07581"/>
    </source>
</evidence>
<dbReference type="InterPro" id="IPR011493">
    <property type="entry name" value="GLUG"/>
</dbReference>
<feature type="region of interest" description="Disordered" evidence="1">
    <location>
        <begin position="1671"/>
        <end position="1700"/>
    </location>
</feature>
<protein>
    <recommendedName>
        <fullName evidence="3">GLUG domain-containing protein</fullName>
    </recommendedName>
</protein>
<evidence type="ECO:0000256" key="1">
    <source>
        <dbReference type="SAM" id="MobiDB-lite"/>
    </source>
</evidence>
<keyword evidence="2" id="KW-0812">Transmembrane</keyword>
<proteinExistence type="predicted"/>
<comment type="caution">
    <text evidence="4">The sequence shown here is derived from an EMBL/GenBank/DDBJ whole genome shotgun (WGS) entry which is preliminary data.</text>
</comment>
<organism evidence="4 5">
    <name type="scientific">Waltera intestinalis</name>
    <dbReference type="NCBI Taxonomy" id="2606635"/>
    <lineage>
        <taxon>Bacteria</taxon>
        <taxon>Bacillati</taxon>
        <taxon>Bacillota</taxon>
        <taxon>Clostridia</taxon>
        <taxon>Lachnospirales</taxon>
        <taxon>Lachnospiraceae</taxon>
        <taxon>Waltera</taxon>
    </lineage>
</organism>
<dbReference type="Gene3D" id="2.160.20.110">
    <property type="match status" value="2"/>
</dbReference>
<evidence type="ECO:0000313" key="5">
    <source>
        <dbReference type="Proteomes" id="UP000476055"/>
    </source>
</evidence>
<keyword evidence="5" id="KW-1185">Reference proteome</keyword>
<dbReference type="EMBL" id="VUMU01000008">
    <property type="protein sequence ID" value="MST58160.1"/>
    <property type="molecule type" value="Genomic_DNA"/>
</dbReference>
<dbReference type="RefSeq" id="WP_154496316.1">
    <property type="nucleotide sequence ID" value="NZ_VUMU01000008.1"/>
</dbReference>
<dbReference type="InterPro" id="IPR026876">
    <property type="entry name" value="Fn3_assoc_repeat"/>
</dbReference>
<evidence type="ECO:0000256" key="2">
    <source>
        <dbReference type="SAM" id="Phobius"/>
    </source>
</evidence>
<accession>A0A6L5YJP7</accession>
<feature type="compositionally biased region" description="Low complexity" evidence="1">
    <location>
        <begin position="54"/>
        <end position="67"/>
    </location>
</feature>
<dbReference type="Pfam" id="PF13287">
    <property type="entry name" value="Fn3_assoc"/>
    <property type="match status" value="1"/>
</dbReference>
<feature type="transmembrane region" description="Helical" evidence="2">
    <location>
        <begin position="1708"/>
        <end position="1729"/>
    </location>
</feature>
<gene>
    <name evidence="4" type="ORF">FYJ59_07900</name>
</gene>
<feature type="domain" description="GLUG" evidence="3">
    <location>
        <begin position="743"/>
        <end position="767"/>
    </location>
</feature>
<dbReference type="Pfam" id="PF07581">
    <property type="entry name" value="Glug"/>
    <property type="match status" value="1"/>
</dbReference>
<keyword evidence="2" id="KW-1133">Transmembrane helix</keyword>
<sequence length="1743" mass="196834">MNKKIRLVRIIALVLCICMLENIFEAMGTIVVKAETGEYIGTAETLSGNDAEVESVSENSNTENSNTENKDRVIIAENQKNLLETNKYTIYFDITENAFVIEDLSSLLAFRAIINDEPNVEVYDEKGLIEDEERISSLGQNAYMTADIDLKNDKANQWIPIGESLKKPYSGTFEGRGHKVDNINSYKISNGTIGFFAYTKDAEIHDLAVEMDEDAVQKMYGVTYGAVLVGYAIDSKIEACYAYGKILGDERPEYNALEYAGLICGKGESTSIRKCIGEGEVYALQPTGYIGGREAYAGGIIGYNSEGVIENSMAFGDISAKGFYSYAGGICGQNDNGVITKNYYVGNAGALVYRNLGKMDNNYIRSLPSDMNKENILKVRSTYVDWDFENVWEQRAEINDGYPFLKETFLPQGKTKYVHPSVCAYSIKTGSTLIYPQLALNITFDREIDCNKELGIYLENTDTKVKVPCEYECDGNNLRIVSNILQYGETYALTINQSTIYDREQESNYFGGTYNEYVINVAEYLLDGKGTEDNPYLINSPEGLAYMRYELESHYRLISDINMCEYNNGEWRAIGDEGKAFTGTFDGAGYTISGIKTIKSNRNYIGLFATTQNAEIKNLKVCLTENGVLDYSIQNPGTFSSTAYPYIGILVGAGSGTLEKCYVEGSIDSNQKTYGAGLLAGEFDGIISQCSAKGQNIHTRDSELTFAYSVAGGLIGKFKGQMNDSYCVIDTIYAEAYSGAGDSAYAGGLIGEVEQGEIRNCYVRNSNIKTCISGGSMGSMGAIVGYTGDKTTIENCYYNADILTLENPRNGIAMTTEQMKNSNYYENWNFDNIWKVLPQWNDGYPFLSWMGKNNIVKYYVDPNYNEQIKADIDIWVSYGTLENEALKELPQRVYICIEEGDKKFQTIANLTWKLTGVYNERPGMGGGISKAYADVVYENEEIVNKYADYLWELKANIYVEEYEYQELLNKYGMYYDDLFRTYPQALAETYSYDSVLNVYVNKSLDAMNSLSKLDTISAALLMGLNSKDALKFVTKEFLYQNAIMVSESTYEEYMDEIVLSIMQECFPTEEKMSGPLAEFSETLKSVQSLNAVSQKAEKILDRYTESLTIHNLLEGLQNSQKTADILVEYTKKGIDEEVYFLTVVEMYTINYIQIEEMKNVAANAGNKELYYTLNRMQDRMIDNPASYVYEHLITEQITSMMIDETLSVLNAMMSPGMQGAYKIYKIAYKAVNSAYKYIKPDVDTIVKVIIADNMFHTCSSLVDRYQINFMKAENITVNEIQEYEIAYKMMLASLKVWMNTAADVYGKLGAEQLEWLTPENSAKKKNLQELAATILKDGEVDYLNYIDHCMKAAVLYSDRRTISTPVFNGEEEGVGMRRVSVLCDEPDVTIYYTLDGTLPTSKKGYYERYNCWIYTNPILVAPGQMFKVRAYKEGMIASDVTTYMISEDEYWKQVEKNIQNRRNTNLNLKGYSHYDIPSDLLKRLKENNLNVEIEYDNYSWIIESKKISVIKDVSLKAEKKYFMDVINDALYEDGINGNVKSVGLHLAYDGEFGFEGILKYYMGIKYTGKEARLYYYNDREGKYDKNYQQTIIDDNGYAKFKFRHASDYMIIYDATENNRDSSNDIINNTFTENANIIYGIVSGQKSMLQNSCGKEIAQEKGGMIVSVQDEKKEEEQSENNIQRGEPIENVTNNGVPKPDMDPKDDKRLILLIIIIGCLAVLGCCLVKAFRKIVKGRVLSDGKT</sequence>
<keyword evidence="2" id="KW-0472">Membrane</keyword>
<dbReference type="Proteomes" id="UP000476055">
    <property type="component" value="Unassembled WGS sequence"/>
</dbReference>
<reference evidence="4 5" key="1">
    <citation type="submission" date="2019-08" db="EMBL/GenBank/DDBJ databases">
        <title>In-depth cultivation of the pig gut microbiome towards novel bacterial diversity and tailored functional studies.</title>
        <authorList>
            <person name="Wylensek D."/>
            <person name="Hitch T.C.A."/>
            <person name="Clavel T."/>
        </authorList>
    </citation>
    <scope>NUCLEOTIDE SEQUENCE [LARGE SCALE GENOMIC DNA]</scope>
    <source>
        <strain evidence="4 5">WCA3-601-WT-6H</strain>
    </source>
</reference>